<reference evidence="10" key="1">
    <citation type="submission" date="2011-12" db="EMBL/GenBank/DDBJ databases">
        <title>Complete sequence of Clostridium clariflavum DSM 19732.</title>
        <authorList>
            <consortium name="US DOE Joint Genome Institute"/>
            <person name="Lucas S."/>
            <person name="Han J."/>
            <person name="Lapidus A."/>
            <person name="Cheng J.-F."/>
            <person name="Goodwin L."/>
            <person name="Pitluck S."/>
            <person name="Peters L."/>
            <person name="Teshima H."/>
            <person name="Detter J.C."/>
            <person name="Han C."/>
            <person name="Tapia R."/>
            <person name="Land M."/>
            <person name="Hauser L."/>
            <person name="Kyrpides N."/>
            <person name="Ivanova N."/>
            <person name="Pagani I."/>
            <person name="Kitzmiller T."/>
            <person name="Lynd L."/>
            <person name="Izquierdo J."/>
            <person name="Woyke T."/>
        </authorList>
    </citation>
    <scope>NUCLEOTIDE SEQUENCE [LARGE SCALE GENOMIC DNA]</scope>
    <source>
        <strain evidence="10">DSM 19732 / NBRC 101661 / EBR45</strain>
    </source>
</reference>
<name>G8LWE0_ACECE</name>
<comment type="cofactor">
    <cofactor evidence="1">
        <name>Zn(2+)</name>
        <dbReference type="ChEBI" id="CHEBI:29105"/>
    </cofactor>
</comment>
<feature type="transmembrane region" description="Helical" evidence="7">
    <location>
        <begin position="127"/>
        <end position="151"/>
    </location>
</feature>
<dbReference type="STRING" id="720554.Clocl_0884"/>
<evidence type="ECO:0000259" key="8">
    <source>
        <dbReference type="Pfam" id="PF02163"/>
    </source>
</evidence>
<evidence type="ECO:0000256" key="5">
    <source>
        <dbReference type="ARBA" id="ARBA00022989"/>
    </source>
</evidence>
<dbReference type="InterPro" id="IPR008915">
    <property type="entry name" value="Peptidase_M50"/>
</dbReference>
<keyword evidence="5 7" id="KW-1133">Transmembrane helix</keyword>
<feature type="transmembrane region" description="Helical" evidence="7">
    <location>
        <begin position="9"/>
        <end position="27"/>
    </location>
</feature>
<proteinExistence type="inferred from homology"/>
<dbReference type="KEGG" id="ccl:Clocl_0884"/>
<dbReference type="Pfam" id="PF02163">
    <property type="entry name" value="Peptidase_M50"/>
    <property type="match status" value="1"/>
</dbReference>
<dbReference type="GO" id="GO:0016020">
    <property type="term" value="C:membrane"/>
    <property type="evidence" value="ECO:0007669"/>
    <property type="project" value="UniProtKB-SubCell"/>
</dbReference>
<feature type="transmembrane region" description="Helical" evidence="7">
    <location>
        <begin position="157"/>
        <end position="177"/>
    </location>
</feature>
<reference evidence="9 10" key="2">
    <citation type="journal article" date="2012" name="Stand. Genomic Sci.">
        <title>Complete Genome Sequence of Clostridium clariflavum DSM 19732.</title>
        <authorList>
            <person name="Izquierdo J.A."/>
            <person name="Goodwin L."/>
            <person name="Davenport K.W."/>
            <person name="Teshima H."/>
            <person name="Bruce D."/>
            <person name="Detter C."/>
            <person name="Tapia R."/>
            <person name="Han S."/>
            <person name="Land M."/>
            <person name="Hauser L."/>
            <person name="Jeffries C.D."/>
            <person name="Han J."/>
            <person name="Pitluck S."/>
            <person name="Nolan M."/>
            <person name="Chen A."/>
            <person name="Huntemann M."/>
            <person name="Mavromatis K."/>
            <person name="Mikhailova N."/>
            <person name="Liolios K."/>
            <person name="Woyke T."/>
            <person name="Lynd L.R."/>
        </authorList>
    </citation>
    <scope>NUCLEOTIDE SEQUENCE [LARGE SCALE GENOMIC DNA]</scope>
    <source>
        <strain evidence="10">DSM 19732 / NBRC 101661 / EBR45</strain>
    </source>
</reference>
<evidence type="ECO:0000256" key="2">
    <source>
        <dbReference type="ARBA" id="ARBA00004141"/>
    </source>
</evidence>
<keyword evidence="10" id="KW-1185">Reference proteome</keyword>
<dbReference type="GO" id="GO:0006508">
    <property type="term" value="P:proteolysis"/>
    <property type="evidence" value="ECO:0007669"/>
    <property type="project" value="InterPro"/>
</dbReference>
<dbReference type="eggNOG" id="ENOG50316T0">
    <property type="taxonomic scope" value="Bacteria"/>
</dbReference>
<feature type="domain" description="Peptidase M50" evidence="8">
    <location>
        <begin position="45"/>
        <end position="228"/>
    </location>
</feature>
<comment type="similarity">
    <text evidence="3">Belongs to the peptidase M50B family.</text>
</comment>
<accession>G8LWE0</accession>
<evidence type="ECO:0000313" key="9">
    <source>
        <dbReference type="EMBL" id="AEV67566.1"/>
    </source>
</evidence>
<evidence type="ECO:0000256" key="6">
    <source>
        <dbReference type="ARBA" id="ARBA00023136"/>
    </source>
</evidence>
<evidence type="ECO:0000256" key="3">
    <source>
        <dbReference type="ARBA" id="ARBA00007931"/>
    </source>
</evidence>
<keyword evidence="6 7" id="KW-0472">Membrane</keyword>
<evidence type="ECO:0000256" key="1">
    <source>
        <dbReference type="ARBA" id="ARBA00001947"/>
    </source>
</evidence>
<keyword evidence="4 7" id="KW-0812">Transmembrane</keyword>
<comment type="subcellular location">
    <subcellularLocation>
        <location evidence="2">Membrane</location>
        <topology evidence="2">Multi-pass membrane protein</topology>
    </subcellularLocation>
</comment>
<evidence type="ECO:0000256" key="4">
    <source>
        <dbReference type="ARBA" id="ARBA00022692"/>
    </source>
</evidence>
<gene>
    <name evidence="9" type="ordered locus">Clocl_0884</name>
</gene>
<dbReference type="EMBL" id="CP003065">
    <property type="protein sequence ID" value="AEV67566.1"/>
    <property type="molecule type" value="Genomic_DNA"/>
</dbReference>
<dbReference type="Proteomes" id="UP000005435">
    <property type="component" value="Chromosome"/>
</dbReference>
<dbReference type="HOGENOM" id="CLU_725025_0_0_9"/>
<evidence type="ECO:0000256" key="7">
    <source>
        <dbReference type="SAM" id="Phobius"/>
    </source>
</evidence>
<organism evidence="9 10">
    <name type="scientific">Acetivibrio clariflavus (strain DSM 19732 / NBRC 101661 / EBR45)</name>
    <name type="common">Clostridium clariflavum</name>
    <dbReference type="NCBI Taxonomy" id="720554"/>
    <lineage>
        <taxon>Bacteria</taxon>
        <taxon>Bacillati</taxon>
        <taxon>Bacillota</taxon>
        <taxon>Clostridia</taxon>
        <taxon>Eubacteriales</taxon>
        <taxon>Oscillospiraceae</taxon>
        <taxon>Acetivibrio</taxon>
    </lineage>
</organism>
<sequence>MKKVDIRSLILNILIVCLYILSIYYLFNCILKSESFSMIDYILLFIVICYISITVHEVAHSLAYIFHRMRIRAIYIYPFCFIKNKNNWKTLINFNCVGLMGASVVDLFEINNDDDFKRVTEAFANSMLCATISGIIMTILGLVLIIIGYVAGENKSLVDVGGLLFAINFVLVINCFARSGNVGGDYFAYKYMFKNNEISAQFIFNYIKLSSNYNEIRRNNTYLRKMLIKIFERKVEEDITNIDAISIATGFISDFLAAKIDLPESIKIYLKDFYRNTDKFSKVKNIEIYKKFITRVACYYEFIGKHEIAEKLYNDLIINFPKGEVDNYYKLQAEQIILHKDNYAILSDRKNIKPDTFYTFYRLFDGYISDEVYINGLRNSK</sequence>
<dbReference type="AlphaFoldDB" id="G8LWE0"/>
<evidence type="ECO:0000313" key="10">
    <source>
        <dbReference type="Proteomes" id="UP000005435"/>
    </source>
</evidence>
<protein>
    <submittedName>
        <fullName evidence="9">Peptidase family M50</fullName>
    </submittedName>
</protein>
<feature type="transmembrane region" description="Helical" evidence="7">
    <location>
        <begin position="39"/>
        <end position="66"/>
    </location>
</feature>